<name>A0A0S8FXD1_UNCW3</name>
<evidence type="ECO:0008006" key="4">
    <source>
        <dbReference type="Google" id="ProtNLM"/>
    </source>
</evidence>
<dbReference type="AlphaFoldDB" id="A0A0S8FXD1"/>
<keyword evidence="1" id="KW-0732">Signal</keyword>
<dbReference type="STRING" id="1703779.AMJ83_02455"/>
<protein>
    <recommendedName>
        <fullName evidence="4">SbsA Ig-like domain-containing protein</fullName>
    </recommendedName>
</protein>
<dbReference type="EMBL" id="LJUJ01000002">
    <property type="protein sequence ID" value="KPK64580.1"/>
    <property type="molecule type" value="Genomic_DNA"/>
</dbReference>
<reference evidence="2 3" key="1">
    <citation type="journal article" date="2015" name="Microbiome">
        <title>Genomic resolution of linkages in carbon, nitrogen, and sulfur cycling among widespread estuary sediment bacteria.</title>
        <authorList>
            <person name="Baker B.J."/>
            <person name="Lazar C.S."/>
            <person name="Teske A.P."/>
            <person name="Dick G.J."/>
        </authorList>
    </citation>
    <scope>NUCLEOTIDE SEQUENCE [LARGE SCALE GENOMIC DNA]</scope>
    <source>
        <strain evidence="2">SM23_42</strain>
    </source>
</reference>
<evidence type="ECO:0000313" key="2">
    <source>
        <dbReference type="EMBL" id="KPK64580.1"/>
    </source>
</evidence>
<feature type="chain" id="PRO_5006646528" description="SbsA Ig-like domain-containing protein" evidence="1">
    <location>
        <begin position="21"/>
        <end position="305"/>
    </location>
</feature>
<accession>A0A0S8FXD1</accession>
<organism evidence="2 3">
    <name type="scientific">candidate division WOR_3 bacterium SM23_42</name>
    <dbReference type="NCBI Taxonomy" id="1703779"/>
    <lineage>
        <taxon>Bacteria</taxon>
        <taxon>Bacteria division WOR-3</taxon>
    </lineage>
</organism>
<gene>
    <name evidence="2" type="ORF">AMJ83_02455</name>
</gene>
<evidence type="ECO:0000313" key="3">
    <source>
        <dbReference type="Proteomes" id="UP000051373"/>
    </source>
</evidence>
<feature type="signal peptide" evidence="1">
    <location>
        <begin position="1"/>
        <end position="20"/>
    </location>
</feature>
<comment type="caution">
    <text evidence="2">The sequence shown here is derived from an EMBL/GenBank/DDBJ whole genome shotgun (WGS) entry which is preliminary data.</text>
</comment>
<dbReference type="Proteomes" id="UP000051373">
    <property type="component" value="Unassembled WGS sequence"/>
</dbReference>
<proteinExistence type="predicted"/>
<sequence length="305" mass="33702">MRKVVTLMLMLLILSCGHKAAPLVKDRFSPRLQKISVLNTRQVQLSFSEEIDTVALAPDSIQIASARDTLKIVLSYPSLSASEIVLVTAPMAAIEYEISGHVYDKAENKGSFKSNFQGSTTPDTITPWVASYSQGRNNHEFFLVFSEAMDTTSLAASIIPTREFITIWQNYRHVRFIPATGAESLGYDTTYYLYLKNASDISGNPVMRFVTSITPDTVYRPTILRGQALINDAPVRAGIAVLVRERAVAISIIDNGTFSFEVRDSLPYDIQVLSNGYTGTGKVALDSENIIILTEGQIDIDYLID</sequence>
<dbReference type="PROSITE" id="PS51257">
    <property type="entry name" value="PROKAR_LIPOPROTEIN"/>
    <property type="match status" value="1"/>
</dbReference>
<evidence type="ECO:0000256" key="1">
    <source>
        <dbReference type="SAM" id="SignalP"/>
    </source>
</evidence>